<evidence type="ECO:0000313" key="1">
    <source>
        <dbReference type="EnsemblMetazoa" id="MESCA011446-PA"/>
    </source>
</evidence>
<reference evidence="2" key="1">
    <citation type="submission" date="2013-02" db="EMBL/GenBank/DDBJ databases">
        <authorList>
            <person name="Hughes D."/>
        </authorList>
    </citation>
    <scope>NUCLEOTIDE SEQUENCE</scope>
    <source>
        <strain>Durham</strain>
        <strain evidence="2">NC isolate 2 -- Noor lab</strain>
    </source>
</reference>
<dbReference type="EnsemblMetazoa" id="MESCA011446-RA">
    <property type="protein sequence ID" value="MESCA011446-PA"/>
    <property type="gene ID" value="MESCA011446"/>
</dbReference>
<reference evidence="1" key="2">
    <citation type="submission" date="2015-06" db="UniProtKB">
        <authorList>
            <consortium name="EnsemblMetazoa"/>
        </authorList>
    </citation>
    <scope>IDENTIFICATION</scope>
</reference>
<keyword evidence="2" id="KW-1185">Reference proteome</keyword>
<accession>T1H571</accession>
<sequence>MDGNSSFEHIGGKLQFFKDGKFILELTRSKEGESFNWVSVPKKIKSATTIFAANSKHDGSLS</sequence>
<protein>
    <submittedName>
        <fullName evidence="1">Uncharacterized protein</fullName>
    </submittedName>
</protein>
<evidence type="ECO:0000313" key="2">
    <source>
        <dbReference type="Proteomes" id="UP000015102"/>
    </source>
</evidence>
<dbReference type="EMBL" id="CAQQ02116356">
    <property type="status" value="NOT_ANNOTATED_CDS"/>
    <property type="molecule type" value="Genomic_DNA"/>
</dbReference>
<dbReference type="HOGENOM" id="CLU_2910789_0_0_1"/>
<dbReference type="AlphaFoldDB" id="T1H571"/>
<name>T1H571_MEGSC</name>
<proteinExistence type="predicted"/>
<dbReference type="Proteomes" id="UP000015102">
    <property type="component" value="Unassembled WGS sequence"/>
</dbReference>
<organism evidence="1 2">
    <name type="scientific">Megaselia scalaris</name>
    <name type="common">Humpbacked fly</name>
    <name type="synonym">Phora scalaris</name>
    <dbReference type="NCBI Taxonomy" id="36166"/>
    <lineage>
        <taxon>Eukaryota</taxon>
        <taxon>Metazoa</taxon>
        <taxon>Ecdysozoa</taxon>
        <taxon>Arthropoda</taxon>
        <taxon>Hexapoda</taxon>
        <taxon>Insecta</taxon>
        <taxon>Pterygota</taxon>
        <taxon>Neoptera</taxon>
        <taxon>Endopterygota</taxon>
        <taxon>Diptera</taxon>
        <taxon>Brachycera</taxon>
        <taxon>Muscomorpha</taxon>
        <taxon>Platypezoidea</taxon>
        <taxon>Phoridae</taxon>
        <taxon>Megaseliini</taxon>
        <taxon>Megaselia</taxon>
    </lineage>
</organism>